<keyword evidence="5" id="KW-0539">Nucleus</keyword>
<dbReference type="EMBL" id="GL385396">
    <property type="protein sequence ID" value="EJT77903.1"/>
    <property type="molecule type" value="Genomic_DNA"/>
</dbReference>
<evidence type="ECO:0000256" key="5">
    <source>
        <dbReference type="ARBA" id="ARBA00023242"/>
    </source>
</evidence>
<organism evidence="7">
    <name type="scientific">Gaeumannomyces tritici (strain R3-111a-1)</name>
    <name type="common">Wheat and barley take-all root rot fungus</name>
    <name type="synonym">Gaeumannomyces graminis var. tritici</name>
    <dbReference type="NCBI Taxonomy" id="644352"/>
    <lineage>
        <taxon>Eukaryota</taxon>
        <taxon>Fungi</taxon>
        <taxon>Dikarya</taxon>
        <taxon>Ascomycota</taxon>
        <taxon>Pezizomycotina</taxon>
        <taxon>Sordariomycetes</taxon>
        <taxon>Sordariomycetidae</taxon>
        <taxon>Magnaporthales</taxon>
        <taxon>Magnaporthaceae</taxon>
        <taxon>Gaeumannomyces</taxon>
    </lineage>
</organism>
<protein>
    <recommendedName>
        <fullName evidence="6">Zn(2)-C6 fungal-type domain-containing protein</fullName>
    </recommendedName>
</protein>
<dbReference type="GeneID" id="20343464"/>
<dbReference type="GO" id="GO:0000981">
    <property type="term" value="F:DNA-binding transcription factor activity, RNA polymerase II-specific"/>
    <property type="evidence" value="ECO:0007669"/>
    <property type="project" value="InterPro"/>
</dbReference>
<reference evidence="8" key="4">
    <citation type="journal article" date="2015" name="G3 (Bethesda)">
        <title>Genome sequences of three phytopathogenic species of the Magnaporthaceae family of fungi.</title>
        <authorList>
            <person name="Okagaki L.H."/>
            <person name="Nunes C.C."/>
            <person name="Sailsbery J."/>
            <person name="Clay B."/>
            <person name="Brown D."/>
            <person name="John T."/>
            <person name="Oh Y."/>
            <person name="Young N."/>
            <person name="Fitzgerald M."/>
            <person name="Haas B.J."/>
            <person name="Zeng Q."/>
            <person name="Young S."/>
            <person name="Adiconis X."/>
            <person name="Fan L."/>
            <person name="Levin J.Z."/>
            <person name="Mitchell T.K."/>
            <person name="Okubara P.A."/>
            <person name="Farman M.L."/>
            <person name="Kohn L.M."/>
            <person name="Birren B."/>
            <person name="Ma L.-J."/>
            <person name="Dean R.A."/>
        </authorList>
    </citation>
    <scope>NUCLEOTIDE SEQUENCE</scope>
    <source>
        <strain evidence="8">R3-111a-1</strain>
    </source>
</reference>
<dbReference type="AlphaFoldDB" id="J3NP00"/>
<reference evidence="9" key="1">
    <citation type="submission" date="2010-07" db="EMBL/GenBank/DDBJ databases">
        <title>The genome sequence of Gaeumannomyces graminis var. tritici strain R3-111a-1.</title>
        <authorList>
            <consortium name="The Broad Institute Genome Sequencing Platform"/>
            <person name="Ma L.-J."/>
            <person name="Dead R."/>
            <person name="Young S."/>
            <person name="Zeng Q."/>
            <person name="Koehrsen M."/>
            <person name="Alvarado L."/>
            <person name="Berlin A."/>
            <person name="Chapman S.B."/>
            <person name="Chen Z."/>
            <person name="Freedman E."/>
            <person name="Gellesch M."/>
            <person name="Goldberg J."/>
            <person name="Griggs A."/>
            <person name="Gujja S."/>
            <person name="Heilman E.R."/>
            <person name="Heiman D."/>
            <person name="Hepburn T."/>
            <person name="Howarth C."/>
            <person name="Jen D."/>
            <person name="Larson L."/>
            <person name="Mehta T."/>
            <person name="Neiman D."/>
            <person name="Pearson M."/>
            <person name="Roberts A."/>
            <person name="Saif S."/>
            <person name="Shea T."/>
            <person name="Shenoy N."/>
            <person name="Sisk P."/>
            <person name="Stolte C."/>
            <person name="Sykes S."/>
            <person name="Walk T."/>
            <person name="White J."/>
            <person name="Yandava C."/>
            <person name="Haas B."/>
            <person name="Nusbaum C."/>
            <person name="Birren B."/>
        </authorList>
    </citation>
    <scope>NUCLEOTIDE SEQUENCE [LARGE SCALE GENOMIC DNA]</scope>
    <source>
        <strain evidence="9">R3-111a-1</strain>
    </source>
</reference>
<feature type="domain" description="Zn(2)-C6 fungal-type" evidence="6">
    <location>
        <begin position="24"/>
        <end position="60"/>
    </location>
</feature>
<accession>J3NP00</accession>
<reference evidence="7" key="2">
    <citation type="submission" date="2010-07" db="EMBL/GenBank/DDBJ databases">
        <authorList>
            <consortium name="The Broad Institute Genome Sequencing Platform"/>
            <consortium name="Broad Institute Genome Sequencing Center for Infectious Disease"/>
            <person name="Ma L.-J."/>
            <person name="Dead R."/>
            <person name="Young S."/>
            <person name="Zeng Q."/>
            <person name="Koehrsen M."/>
            <person name="Alvarado L."/>
            <person name="Berlin A."/>
            <person name="Chapman S.B."/>
            <person name="Chen Z."/>
            <person name="Freedman E."/>
            <person name="Gellesch M."/>
            <person name="Goldberg J."/>
            <person name="Griggs A."/>
            <person name="Gujja S."/>
            <person name="Heilman E.R."/>
            <person name="Heiman D."/>
            <person name="Hepburn T."/>
            <person name="Howarth C."/>
            <person name="Jen D."/>
            <person name="Larson L."/>
            <person name="Mehta T."/>
            <person name="Neiman D."/>
            <person name="Pearson M."/>
            <person name="Roberts A."/>
            <person name="Saif S."/>
            <person name="Shea T."/>
            <person name="Shenoy N."/>
            <person name="Sisk P."/>
            <person name="Stolte C."/>
            <person name="Sykes S."/>
            <person name="Walk T."/>
            <person name="White J."/>
            <person name="Yandava C."/>
            <person name="Haas B."/>
            <person name="Nusbaum C."/>
            <person name="Birren B."/>
        </authorList>
    </citation>
    <scope>NUCLEOTIDE SEQUENCE</scope>
    <source>
        <strain evidence="7">R3-111a-1</strain>
    </source>
</reference>
<proteinExistence type="predicted"/>
<dbReference type="InterPro" id="IPR001138">
    <property type="entry name" value="Zn2Cys6_DnaBD"/>
</dbReference>
<dbReference type="Proteomes" id="UP000006039">
    <property type="component" value="Unassembled WGS sequence"/>
</dbReference>
<evidence type="ECO:0000256" key="3">
    <source>
        <dbReference type="ARBA" id="ARBA00023125"/>
    </source>
</evidence>
<dbReference type="GO" id="GO:0005634">
    <property type="term" value="C:nucleus"/>
    <property type="evidence" value="ECO:0007669"/>
    <property type="project" value="UniProtKB-SubCell"/>
</dbReference>
<dbReference type="STRING" id="644352.J3NP00"/>
<dbReference type="SMART" id="SM00066">
    <property type="entry name" value="GAL4"/>
    <property type="match status" value="1"/>
</dbReference>
<dbReference type="PROSITE" id="PS50048">
    <property type="entry name" value="ZN2_CY6_FUNGAL_2"/>
    <property type="match status" value="1"/>
</dbReference>
<comment type="subcellular location">
    <subcellularLocation>
        <location evidence="1">Nucleus</location>
    </subcellularLocation>
</comment>
<sequence>MDTSVFETPASEASRLRTGTLRRSCEACRALKARCILDTSAPQRPSCCQRCSSHGLDCVFEEALARPKRARHATRTRVKDVEDKIDNLIALIAARNAAAEIPKSVVDVLPLNPPICEDVAVPPLPEHLPVNMIFPDSDFSSSQATSVEPVSSTHDVFSKGIISLAVGESLLAAFKDRDLAMPFVVLAPHMSFEYLRRERPCMLLAIMAVTEVDDPLQERLIDEFRQFVAQNVIVAGHKSIDIIQGITMFCVWHHHASRPHIHQMYQMSQVAATMALELGLPALSQIHEMNSQQRSGRESNPQFWDDLERIRAYLHCYLISNCISRAMKKPHPLKHSKRIDEASKLVASLEKSPSDDVLLHFIRLQQFIEEVETVFRYCDPDGMDQMDGWKIHSMSKVFEQKLSLLKDSTPPELLDNPFVKMSFLYMPIYITEISLNTPPGHDRKGVACCDWCVSTYRAELIVSCVRACHVFLNEFMAFPDHIIKMLNLGDVGRHLYAIMILGRVNTLQGMGSLDLAFRGELTNIGPYLIASENKMASLLTYLPDGSVKQDSFWQLRGLFASASSMLATWKAEPAAFQPSEKECEFSLRLDMLMDPVRAEEGCEFSRQAQQQVPGQNPITPESLSNWGGDHDLILANLSSMSPPTNWF</sequence>
<gene>
    <name evidence="8" type="primary">20343464</name>
    <name evidence="7" type="ORF">GGTG_03006</name>
</gene>
<dbReference type="PROSITE" id="PS00463">
    <property type="entry name" value="ZN2_CY6_FUNGAL_1"/>
    <property type="match status" value="1"/>
</dbReference>
<dbReference type="InterPro" id="IPR036864">
    <property type="entry name" value="Zn2-C6_fun-type_DNA-bd_sf"/>
</dbReference>
<keyword evidence="4" id="KW-0804">Transcription</keyword>
<keyword evidence="2" id="KW-0805">Transcription regulation</keyword>
<evidence type="ECO:0000256" key="1">
    <source>
        <dbReference type="ARBA" id="ARBA00004123"/>
    </source>
</evidence>
<evidence type="ECO:0000313" key="8">
    <source>
        <dbReference type="EnsemblFungi" id="EJT77903"/>
    </source>
</evidence>
<dbReference type="VEuPathDB" id="FungiDB:GGTG_03006"/>
<keyword evidence="3" id="KW-0238">DNA-binding</keyword>
<evidence type="ECO:0000256" key="4">
    <source>
        <dbReference type="ARBA" id="ARBA00023163"/>
    </source>
</evidence>
<dbReference type="GO" id="GO:0008270">
    <property type="term" value="F:zinc ion binding"/>
    <property type="evidence" value="ECO:0007669"/>
    <property type="project" value="InterPro"/>
</dbReference>
<evidence type="ECO:0000313" key="9">
    <source>
        <dbReference type="Proteomes" id="UP000006039"/>
    </source>
</evidence>
<name>J3NP00_GAET3</name>
<dbReference type="PANTHER" id="PTHR31845:SF10">
    <property type="entry name" value="ZN(II)2CYS6 TRANSCRIPTION FACTOR (EUROFUNG)"/>
    <property type="match status" value="1"/>
</dbReference>
<evidence type="ECO:0000313" key="7">
    <source>
        <dbReference type="EMBL" id="EJT77903.1"/>
    </source>
</evidence>
<dbReference type="CDD" id="cd12148">
    <property type="entry name" value="fungal_TF_MHR"/>
    <property type="match status" value="1"/>
</dbReference>
<dbReference type="InterPro" id="IPR051089">
    <property type="entry name" value="prtT"/>
</dbReference>
<dbReference type="GO" id="GO:0000976">
    <property type="term" value="F:transcription cis-regulatory region binding"/>
    <property type="evidence" value="ECO:0007669"/>
    <property type="project" value="TreeGrafter"/>
</dbReference>
<dbReference type="PANTHER" id="PTHR31845">
    <property type="entry name" value="FINGER DOMAIN PROTEIN, PUTATIVE-RELATED"/>
    <property type="match status" value="1"/>
</dbReference>
<evidence type="ECO:0000256" key="2">
    <source>
        <dbReference type="ARBA" id="ARBA00023015"/>
    </source>
</evidence>
<evidence type="ECO:0000259" key="6">
    <source>
        <dbReference type="PROSITE" id="PS50048"/>
    </source>
</evidence>
<dbReference type="RefSeq" id="XP_009219048.1">
    <property type="nucleotide sequence ID" value="XM_009220784.1"/>
</dbReference>
<dbReference type="eggNOG" id="ENOG502SNYA">
    <property type="taxonomic scope" value="Eukaryota"/>
</dbReference>
<reference evidence="8" key="5">
    <citation type="submission" date="2018-04" db="UniProtKB">
        <authorList>
            <consortium name="EnsemblFungi"/>
        </authorList>
    </citation>
    <scope>IDENTIFICATION</scope>
    <source>
        <strain evidence="8">R3-111a-1</strain>
    </source>
</reference>
<dbReference type="SUPFAM" id="SSF57701">
    <property type="entry name" value="Zn2/Cys6 DNA-binding domain"/>
    <property type="match status" value="1"/>
</dbReference>
<dbReference type="Gene3D" id="4.10.240.10">
    <property type="entry name" value="Zn(2)-C6 fungal-type DNA-binding domain"/>
    <property type="match status" value="1"/>
</dbReference>
<dbReference type="HOGENOM" id="CLU_006524_8_0_1"/>
<dbReference type="OrthoDB" id="5217604at2759"/>
<dbReference type="CDD" id="cd00067">
    <property type="entry name" value="GAL4"/>
    <property type="match status" value="1"/>
</dbReference>
<dbReference type="EnsemblFungi" id="EJT77903">
    <property type="protein sequence ID" value="EJT77903"/>
    <property type="gene ID" value="GGTG_03006"/>
</dbReference>
<reference evidence="7" key="3">
    <citation type="submission" date="2010-09" db="EMBL/GenBank/DDBJ databases">
        <title>Annotation of Gaeumannomyces graminis var. tritici R3-111a-1.</title>
        <authorList>
            <consortium name="The Broad Institute Genome Sequencing Platform"/>
            <person name="Ma L.-J."/>
            <person name="Dead R."/>
            <person name="Young S.K."/>
            <person name="Zeng Q."/>
            <person name="Gargeya S."/>
            <person name="Fitzgerald M."/>
            <person name="Haas B."/>
            <person name="Abouelleil A."/>
            <person name="Alvarado L."/>
            <person name="Arachchi H.M."/>
            <person name="Berlin A."/>
            <person name="Brown A."/>
            <person name="Chapman S.B."/>
            <person name="Chen Z."/>
            <person name="Dunbar C."/>
            <person name="Freedman E."/>
            <person name="Gearin G."/>
            <person name="Gellesch M."/>
            <person name="Goldberg J."/>
            <person name="Griggs A."/>
            <person name="Gujja S."/>
            <person name="Heiman D."/>
            <person name="Howarth C."/>
            <person name="Larson L."/>
            <person name="Lui A."/>
            <person name="MacDonald P.J.P."/>
            <person name="Mehta T."/>
            <person name="Montmayeur A."/>
            <person name="Murphy C."/>
            <person name="Neiman D."/>
            <person name="Pearson M."/>
            <person name="Priest M."/>
            <person name="Roberts A."/>
            <person name="Saif S."/>
            <person name="Shea T."/>
            <person name="Shenoy N."/>
            <person name="Sisk P."/>
            <person name="Stolte C."/>
            <person name="Sykes S."/>
            <person name="Yandava C."/>
            <person name="Wortman J."/>
            <person name="Nusbaum C."/>
            <person name="Birren B."/>
        </authorList>
    </citation>
    <scope>NUCLEOTIDE SEQUENCE</scope>
    <source>
        <strain evidence="7">R3-111a-1</strain>
    </source>
</reference>
<keyword evidence="9" id="KW-1185">Reference proteome</keyword>